<dbReference type="PIRSF" id="PIRSF012318">
    <property type="entry name" value="UCP012318"/>
    <property type="match status" value="1"/>
</dbReference>
<keyword evidence="2" id="KW-1185">Reference proteome</keyword>
<evidence type="ECO:0000313" key="2">
    <source>
        <dbReference type="Proteomes" id="UP000191980"/>
    </source>
</evidence>
<gene>
    <name evidence="1" type="ORF">AU255_08850</name>
</gene>
<dbReference type="CDD" id="cd00657">
    <property type="entry name" value="Ferritin_like"/>
    <property type="match status" value="1"/>
</dbReference>
<comment type="caution">
    <text evidence="1">The sequence shown here is derived from an EMBL/GenBank/DDBJ whole genome shotgun (WGS) entry which is preliminary data.</text>
</comment>
<dbReference type="EMBL" id="LPUF01000001">
    <property type="protein sequence ID" value="OQK17951.1"/>
    <property type="molecule type" value="Genomic_DNA"/>
</dbReference>
<dbReference type="AlphaFoldDB" id="A0A1V8M8P4"/>
<name>A0A1V8M8P4_9GAMM</name>
<accession>A0A1V8M8P4</accession>
<evidence type="ECO:0008006" key="3">
    <source>
        <dbReference type="Google" id="ProtNLM"/>
    </source>
</evidence>
<evidence type="ECO:0000313" key="1">
    <source>
        <dbReference type="EMBL" id="OQK17951.1"/>
    </source>
</evidence>
<dbReference type="InterPro" id="IPR011197">
    <property type="entry name" value="UCP012318"/>
</dbReference>
<dbReference type="STRING" id="1420851.AU255_08850"/>
<dbReference type="Pfam" id="PF04305">
    <property type="entry name" value="DUF455"/>
    <property type="match status" value="1"/>
</dbReference>
<dbReference type="InterPro" id="IPR007402">
    <property type="entry name" value="DUF455"/>
</dbReference>
<proteinExistence type="predicted"/>
<dbReference type="InterPro" id="IPR009078">
    <property type="entry name" value="Ferritin-like_SF"/>
</dbReference>
<reference evidence="1 2" key="1">
    <citation type="submission" date="2015-12" db="EMBL/GenBank/DDBJ databases">
        <authorList>
            <person name="Shamseldin A."/>
            <person name="Moawad H."/>
            <person name="Abd El-Rahim W.M."/>
            <person name="Sadowsky M.J."/>
        </authorList>
    </citation>
    <scope>NUCLEOTIDE SEQUENCE [LARGE SCALE GENOMIC DNA]</scope>
    <source>
        <strain evidence="1 2">WF1</strain>
    </source>
</reference>
<protein>
    <recommendedName>
        <fullName evidence="3">DUF455 domain-containing protein</fullName>
    </recommendedName>
</protein>
<dbReference type="OrthoDB" id="9778629at2"/>
<dbReference type="Proteomes" id="UP000191980">
    <property type="component" value="Unassembled WGS sequence"/>
</dbReference>
<dbReference type="RefSeq" id="WP_080522557.1">
    <property type="nucleotide sequence ID" value="NZ_LPUF01000001.1"/>
</dbReference>
<dbReference type="PANTHER" id="PTHR42782:SF4">
    <property type="entry name" value="DUF455 DOMAIN-CONTAINING PROTEIN"/>
    <property type="match status" value="1"/>
</dbReference>
<organism evidence="1 2">
    <name type="scientific">Methyloprofundus sedimenti</name>
    <dbReference type="NCBI Taxonomy" id="1420851"/>
    <lineage>
        <taxon>Bacteria</taxon>
        <taxon>Pseudomonadati</taxon>
        <taxon>Pseudomonadota</taxon>
        <taxon>Gammaproteobacteria</taxon>
        <taxon>Methylococcales</taxon>
        <taxon>Methylococcaceae</taxon>
        <taxon>Methyloprofundus</taxon>
    </lineage>
</organism>
<sequence length="265" mass="30983">MNNVFDFAEACLHRADIDEKLQLTAKAWQLYQQGGLQFDSLFEVQGIENVCFPDKPELLAPRYMVRRKLGTLEGVQAFYHALAHIEFIAIYLAWDILYRFRGLPEKFYQDWLRVAQEEAVHFNLIRGHLHKLGIEYGDLPAHQGLWEHAQDTAHDLLARLTIIPRCMEARGLDVTPGMIEKIRQVKDEAGIKILQRILEDEQQHVLFGSEWFYQQCHEQQLDPEETFKTLLLKYFNNNKPKGPFNIEMRLKAGFTANELTWLDAQ</sequence>
<dbReference type="PANTHER" id="PTHR42782">
    <property type="entry name" value="SI:CH73-314G15.3"/>
    <property type="match status" value="1"/>
</dbReference>
<dbReference type="SUPFAM" id="SSF47240">
    <property type="entry name" value="Ferritin-like"/>
    <property type="match status" value="1"/>
</dbReference>